<dbReference type="PANTHER" id="PTHR35561:SF1">
    <property type="entry name" value="RNA 2',3'-CYCLIC PHOSPHODIESTERASE"/>
    <property type="match status" value="1"/>
</dbReference>
<name>A0A6M2BTA8_9GAMM</name>
<dbReference type="InterPro" id="IPR009097">
    <property type="entry name" value="Cyclic_Pdiesterase"/>
</dbReference>
<comment type="catalytic activity">
    <reaction evidence="2">
        <text>a 3'-end 2',3'-cyclophospho-ribonucleotide-RNA + H2O = a 3'-end 2'-phospho-ribonucleotide-RNA + H(+)</text>
        <dbReference type="Rhea" id="RHEA:11828"/>
        <dbReference type="Rhea" id="RHEA-COMP:10464"/>
        <dbReference type="Rhea" id="RHEA-COMP:17353"/>
        <dbReference type="ChEBI" id="CHEBI:15377"/>
        <dbReference type="ChEBI" id="CHEBI:15378"/>
        <dbReference type="ChEBI" id="CHEBI:83064"/>
        <dbReference type="ChEBI" id="CHEBI:173113"/>
        <dbReference type="EC" id="3.1.4.58"/>
    </reaction>
</comment>
<dbReference type="GO" id="GO:0004113">
    <property type="term" value="F:2',3'-cyclic-nucleotide 3'-phosphodiesterase activity"/>
    <property type="evidence" value="ECO:0007669"/>
    <property type="project" value="InterPro"/>
</dbReference>
<dbReference type="SUPFAM" id="SSF55144">
    <property type="entry name" value="LigT-like"/>
    <property type="match status" value="1"/>
</dbReference>
<dbReference type="EMBL" id="JAAMOW010000005">
    <property type="protein sequence ID" value="NGY05343.1"/>
    <property type="molecule type" value="Genomic_DNA"/>
</dbReference>
<evidence type="ECO:0000256" key="1">
    <source>
        <dbReference type="ARBA" id="ARBA00022801"/>
    </source>
</evidence>
<gene>
    <name evidence="3" type="primary">thpR</name>
    <name evidence="3" type="ORF">G7Y85_11220</name>
</gene>
<dbReference type="Gene3D" id="3.90.1140.10">
    <property type="entry name" value="Cyclic phosphodiesterase"/>
    <property type="match status" value="1"/>
</dbReference>
<dbReference type="Pfam" id="PF13563">
    <property type="entry name" value="2_5_RNA_ligase2"/>
    <property type="match status" value="1"/>
</dbReference>
<reference evidence="3 4" key="1">
    <citation type="journal article" date="2014" name="Int. J. Syst. Evol. Microbiol.">
        <title>Solimonas terrae sp. nov., isolated from soil.</title>
        <authorList>
            <person name="Kim S.J."/>
            <person name="Moon J.Y."/>
            <person name="Weon H.Y."/>
            <person name="Ahn J.H."/>
            <person name="Chen W.M."/>
            <person name="Kwon S.W."/>
        </authorList>
    </citation>
    <scope>NUCLEOTIDE SEQUENCE [LARGE SCALE GENOMIC DNA]</scope>
    <source>
        <strain evidence="3 4">KIS83-12</strain>
    </source>
</reference>
<protein>
    <recommendedName>
        <fullName evidence="2">RNA 2',3'-cyclic phosphodiesterase</fullName>
        <shortName evidence="2">RNA 2',3'-CPDase</shortName>
        <ecNumber evidence="2">3.1.4.58</ecNumber>
    </recommendedName>
</protein>
<comment type="similarity">
    <text evidence="2">Belongs to the 2H phosphoesterase superfamily. ThpR family.</text>
</comment>
<comment type="function">
    <text evidence="2">Hydrolyzes RNA 2',3'-cyclic phosphodiester to an RNA 2'-phosphomonoester.</text>
</comment>
<feature type="active site" description="Proton donor" evidence="2">
    <location>
        <position position="44"/>
    </location>
</feature>
<evidence type="ECO:0000313" key="4">
    <source>
        <dbReference type="Proteomes" id="UP000472676"/>
    </source>
</evidence>
<proteinExistence type="inferred from homology"/>
<dbReference type="RefSeq" id="WP_166256639.1">
    <property type="nucleotide sequence ID" value="NZ_JAAMOW010000005.1"/>
</dbReference>
<dbReference type="GO" id="GO:0008664">
    <property type="term" value="F:RNA 2',3'-cyclic 3'-phosphodiesterase activity"/>
    <property type="evidence" value="ECO:0007669"/>
    <property type="project" value="UniProtKB-EC"/>
</dbReference>
<accession>A0A6M2BTA8</accession>
<sequence>MQLNRLFFALWPDEVARKACFEATRELKVKLQPSGYATASDRYHMTMLFLGDQVSAAHEASAVQAARLVRMAPFTLTLDHAGSFRNSRNVPWWLGPRRTPPQLNLLHDRLRDAMLRTDTPIERMRFTPHLTVLRADRPLPPTPIAPIEWRVEEFVLIRSRLDLQPIAYEIVARWPLDGDDDEAPPPARTQLDLDF</sequence>
<dbReference type="EC" id="3.1.4.58" evidence="2"/>
<comment type="caution">
    <text evidence="3">The sequence shown here is derived from an EMBL/GenBank/DDBJ whole genome shotgun (WGS) entry which is preliminary data.</text>
</comment>
<evidence type="ECO:0000313" key="3">
    <source>
        <dbReference type="EMBL" id="NGY05343.1"/>
    </source>
</evidence>
<dbReference type="InterPro" id="IPR004175">
    <property type="entry name" value="RNA_CPDase"/>
</dbReference>
<keyword evidence="4" id="KW-1185">Reference proteome</keyword>
<dbReference type="AlphaFoldDB" id="A0A6M2BTA8"/>
<organism evidence="3 4">
    <name type="scientific">Solimonas terrae</name>
    <dbReference type="NCBI Taxonomy" id="1396819"/>
    <lineage>
        <taxon>Bacteria</taxon>
        <taxon>Pseudomonadati</taxon>
        <taxon>Pseudomonadota</taxon>
        <taxon>Gammaproteobacteria</taxon>
        <taxon>Nevskiales</taxon>
        <taxon>Nevskiaceae</taxon>
        <taxon>Solimonas</taxon>
    </lineage>
</organism>
<feature type="active site" description="Proton acceptor" evidence="2">
    <location>
        <position position="129"/>
    </location>
</feature>
<feature type="short sequence motif" description="HXTX 2" evidence="2">
    <location>
        <begin position="129"/>
        <end position="132"/>
    </location>
</feature>
<dbReference type="Proteomes" id="UP000472676">
    <property type="component" value="Unassembled WGS sequence"/>
</dbReference>
<dbReference type="NCBIfam" id="TIGR02258">
    <property type="entry name" value="2_5_ligase"/>
    <property type="match status" value="1"/>
</dbReference>
<feature type="short sequence motif" description="HXTX 1" evidence="2">
    <location>
        <begin position="44"/>
        <end position="47"/>
    </location>
</feature>
<evidence type="ECO:0000256" key="2">
    <source>
        <dbReference type="HAMAP-Rule" id="MF_01940"/>
    </source>
</evidence>
<keyword evidence="1 2" id="KW-0378">Hydrolase</keyword>
<dbReference type="HAMAP" id="MF_01940">
    <property type="entry name" value="RNA_CPDase"/>
    <property type="match status" value="1"/>
</dbReference>
<dbReference type="PANTHER" id="PTHR35561">
    <property type="entry name" value="RNA 2',3'-CYCLIC PHOSPHODIESTERASE"/>
    <property type="match status" value="1"/>
</dbReference>